<proteinExistence type="predicted"/>
<protein>
    <recommendedName>
        <fullName evidence="3">Leucine-rich repeat domain-containing protein</fullName>
    </recommendedName>
</protein>
<evidence type="ECO:0008006" key="3">
    <source>
        <dbReference type="Google" id="ProtNLM"/>
    </source>
</evidence>
<dbReference type="Gene3D" id="3.80.10.10">
    <property type="entry name" value="Ribonuclease Inhibitor"/>
    <property type="match status" value="1"/>
</dbReference>
<evidence type="ECO:0000313" key="2">
    <source>
        <dbReference type="Proteomes" id="UP000321827"/>
    </source>
</evidence>
<comment type="caution">
    <text evidence="1">The sequence shown here is derived from an EMBL/GenBank/DDBJ whole genome shotgun (WGS) entry which is preliminary data.</text>
</comment>
<dbReference type="AlphaFoldDB" id="A0A511RID3"/>
<dbReference type="EMBL" id="BJXN01000002">
    <property type="protein sequence ID" value="GEM88857.1"/>
    <property type="molecule type" value="Genomic_DNA"/>
</dbReference>
<name>A0A511RID3_9DEIN</name>
<dbReference type="InterPro" id="IPR032675">
    <property type="entry name" value="LRR_dom_sf"/>
</dbReference>
<accession>A0A511RID3</accession>
<evidence type="ECO:0000313" key="1">
    <source>
        <dbReference type="EMBL" id="GEM88857.1"/>
    </source>
</evidence>
<dbReference type="SUPFAM" id="SSF52047">
    <property type="entry name" value="RNI-like"/>
    <property type="match status" value="1"/>
</dbReference>
<dbReference type="Proteomes" id="UP000321827">
    <property type="component" value="Unassembled WGS sequence"/>
</dbReference>
<organism evidence="1 2">
    <name type="scientific">Oceanithermus desulfurans NBRC 100063</name>
    <dbReference type="NCBI Taxonomy" id="1227550"/>
    <lineage>
        <taxon>Bacteria</taxon>
        <taxon>Thermotogati</taxon>
        <taxon>Deinococcota</taxon>
        <taxon>Deinococci</taxon>
        <taxon>Thermales</taxon>
        <taxon>Thermaceae</taxon>
        <taxon>Oceanithermus</taxon>
    </lineage>
</organism>
<sequence>MPIDRDPQPETELLVKIDPKPGPLAYRLVCRFGWNDETTRSFWSRRFEVLELSGGRDQAFRIPDLGEKALELKSIKLGALGVVEGLEQFKNLEHLYVDAWPKNGLDLRIFPRLRRLHIHQVKPAEKQLSGLPDLIEIGIAGYTGLDGSLFSSMKHLQSLTLVQGRLRSLEGLEDHPKLKSMELSLVRNLVDLRALDRLSRLEHLHLQQLPKATGMIRIRTFPKMRTFYVAGSHKELRVDMAGLRELKHLQKLWVMAGKEHFGFEDVFLLPHLTLAGFTSPTGTPGDDELRSLAGRHGRQLTKIHRARSKGVDVIQLNFHPYEAGEPG</sequence>
<reference evidence="1 2" key="1">
    <citation type="submission" date="2019-07" db="EMBL/GenBank/DDBJ databases">
        <title>Whole genome shotgun sequence of Oceanithermus desulfurans NBRC 100063.</title>
        <authorList>
            <person name="Hosoyama A."/>
            <person name="Uohara A."/>
            <person name="Ohji S."/>
            <person name="Ichikawa N."/>
        </authorList>
    </citation>
    <scope>NUCLEOTIDE SEQUENCE [LARGE SCALE GENOMIC DNA]</scope>
    <source>
        <strain evidence="1 2">NBRC 100063</strain>
    </source>
</reference>
<gene>
    <name evidence="1" type="ORF">ODE01S_02910</name>
</gene>